<dbReference type="PRINTS" id="PR00032">
    <property type="entry name" value="HTHARAC"/>
</dbReference>
<dbReference type="Gene3D" id="2.60.120.10">
    <property type="entry name" value="Jelly Rolls"/>
    <property type="match status" value="1"/>
</dbReference>
<dbReference type="InterPro" id="IPR020449">
    <property type="entry name" value="Tscrpt_reg_AraC-type_HTH"/>
</dbReference>
<accession>A0ABT3CT16</accession>
<dbReference type="EMBL" id="JAOYOD010000001">
    <property type="protein sequence ID" value="MCV9386659.1"/>
    <property type="molecule type" value="Genomic_DNA"/>
</dbReference>
<evidence type="ECO:0000256" key="1">
    <source>
        <dbReference type="ARBA" id="ARBA00023015"/>
    </source>
</evidence>
<proteinExistence type="predicted"/>
<keyword evidence="2" id="KW-0238">DNA-binding</keyword>
<name>A0ABT3CT16_9BACT</name>
<evidence type="ECO:0000256" key="2">
    <source>
        <dbReference type="ARBA" id="ARBA00023125"/>
    </source>
</evidence>
<dbReference type="InterPro" id="IPR009057">
    <property type="entry name" value="Homeodomain-like_sf"/>
</dbReference>
<dbReference type="Pfam" id="PF12833">
    <property type="entry name" value="HTH_18"/>
    <property type="match status" value="1"/>
</dbReference>
<dbReference type="SUPFAM" id="SSF51215">
    <property type="entry name" value="Regulatory protein AraC"/>
    <property type="match status" value="1"/>
</dbReference>
<dbReference type="PANTHER" id="PTHR43280">
    <property type="entry name" value="ARAC-FAMILY TRANSCRIPTIONAL REGULATOR"/>
    <property type="match status" value="1"/>
</dbReference>
<reference evidence="5 6" key="1">
    <citation type="submission" date="2022-10" db="EMBL/GenBank/DDBJ databases">
        <title>Comparative genomics and taxonomic characterization of three novel marine species of genus Reichenbachiella exhibiting antioxidant and polysaccharide degradation activities.</title>
        <authorList>
            <person name="Muhammad N."/>
            <person name="Lee Y.-J."/>
            <person name="Ko J."/>
            <person name="Kim S.-G."/>
        </authorList>
    </citation>
    <scope>NUCLEOTIDE SEQUENCE [LARGE SCALE GENOMIC DNA]</scope>
    <source>
        <strain evidence="5 6">ABR2-5</strain>
    </source>
</reference>
<evidence type="ECO:0000313" key="5">
    <source>
        <dbReference type="EMBL" id="MCV9386659.1"/>
    </source>
</evidence>
<dbReference type="Pfam" id="PF02311">
    <property type="entry name" value="AraC_binding"/>
    <property type="match status" value="1"/>
</dbReference>
<feature type="domain" description="HTH araC/xylS-type" evidence="4">
    <location>
        <begin position="190"/>
        <end position="288"/>
    </location>
</feature>
<evidence type="ECO:0000256" key="3">
    <source>
        <dbReference type="ARBA" id="ARBA00023163"/>
    </source>
</evidence>
<keyword evidence="3" id="KW-0804">Transcription</keyword>
<comment type="caution">
    <text evidence="5">The sequence shown here is derived from an EMBL/GenBank/DDBJ whole genome shotgun (WGS) entry which is preliminary data.</text>
</comment>
<dbReference type="SUPFAM" id="SSF46689">
    <property type="entry name" value="Homeodomain-like"/>
    <property type="match status" value="2"/>
</dbReference>
<dbReference type="SMART" id="SM00342">
    <property type="entry name" value="HTH_ARAC"/>
    <property type="match status" value="1"/>
</dbReference>
<evidence type="ECO:0000313" key="6">
    <source>
        <dbReference type="Proteomes" id="UP001300692"/>
    </source>
</evidence>
<protein>
    <submittedName>
        <fullName evidence="5">AraC family transcriptional regulator</fullName>
    </submittedName>
</protein>
<gene>
    <name evidence="5" type="ORF">N7U62_08295</name>
</gene>
<dbReference type="InterPro" id="IPR018060">
    <property type="entry name" value="HTH_AraC"/>
</dbReference>
<dbReference type="InterPro" id="IPR003313">
    <property type="entry name" value="AraC-bd"/>
</dbReference>
<dbReference type="RefSeq" id="WP_264137475.1">
    <property type="nucleotide sequence ID" value="NZ_JAOYOD010000001.1"/>
</dbReference>
<organism evidence="5 6">
    <name type="scientific">Reichenbachiella ulvae</name>
    <dbReference type="NCBI Taxonomy" id="2980104"/>
    <lineage>
        <taxon>Bacteria</taxon>
        <taxon>Pseudomonadati</taxon>
        <taxon>Bacteroidota</taxon>
        <taxon>Cytophagia</taxon>
        <taxon>Cytophagales</taxon>
        <taxon>Reichenbachiellaceae</taxon>
        <taxon>Reichenbachiella</taxon>
    </lineage>
</organism>
<keyword evidence="1" id="KW-0805">Transcription regulation</keyword>
<dbReference type="InterPro" id="IPR014710">
    <property type="entry name" value="RmlC-like_jellyroll"/>
</dbReference>
<dbReference type="PROSITE" id="PS01124">
    <property type="entry name" value="HTH_ARAC_FAMILY_2"/>
    <property type="match status" value="1"/>
</dbReference>
<keyword evidence="6" id="KW-1185">Reference proteome</keyword>
<dbReference type="Proteomes" id="UP001300692">
    <property type="component" value="Unassembled WGS sequence"/>
</dbReference>
<dbReference type="InterPro" id="IPR037923">
    <property type="entry name" value="HTH-like"/>
</dbReference>
<evidence type="ECO:0000259" key="4">
    <source>
        <dbReference type="PROSITE" id="PS01124"/>
    </source>
</evidence>
<sequence length="294" mass="33616">MGNFFQYPTHSQEDLKWGLILKTLGHTVIPPGSSYPPLEHPKSYQFDALKTRSVSEYQIVYITSGKGLFEAENGIKHGVMPGTVFLLFPGVTHRYYPNIETGWTEYYIGVEGAIMDNFLNIGFLSVNHPILQVGTREGLLRHYKEIFQLAKNEKKGWQQAASGAVIHLIGDLMYLINNQNTDSSTERIIENIKAHISENLTEKINWEKISKNNGVSYSKLRKLFKSYMGMTLSEYLIQVRITEAKLLLAKSNDPIKHIAVDTGFQNEYYFNRMFKKMVGVAPGMFRSQMIFKND</sequence>
<dbReference type="Gene3D" id="1.10.10.60">
    <property type="entry name" value="Homeodomain-like"/>
    <property type="match status" value="2"/>
</dbReference>
<dbReference type="PANTHER" id="PTHR43280:SF30">
    <property type="entry name" value="MMSAB OPERON REGULATORY PROTEIN"/>
    <property type="match status" value="1"/>
</dbReference>